<comment type="caution">
    <text evidence="4">The sequence shown here is derived from an EMBL/GenBank/DDBJ whole genome shotgun (WGS) entry which is preliminary data.</text>
</comment>
<evidence type="ECO:0000256" key="1">
    <source>
        <dbReference type="SAM" id="Coils"/>
    </source>
</evidence>
<evidence type="ECO:0000313" key="5">
    <source>
        <dbReference type="Proteomes" id="UP001597112"/>
    </source>
</evidence>
<gene>
    <name evidence="4" type="ORF">ACFQ21_07655</name>
</gene>
<feature type="chain" id="PRO_5046754277" evidence="2">
    <location>
        <begin position="21"/>
        <end position="721"/>
    </location>
</feature>
<feature type="domain" description="Peptidase S74" evidence="3">
    <location>
        <begin position="607"/>
        <end position="706"/>
    </location>
</feature>
<dbReference type="Gene3D" id="1.10.10.10">
    <property type="entry name" value="Winged helix-like DNA-binding domain superfamily/Winged helix DNA-binding domain"/>
    <property type="match status" value="1"/>
</dbReference>
<dbReference type="InterPro" id="IPR030392">
    <property type="entry name" value="S74_ICA"/>
</dbReference>
<protein>
    <submittedName>
        <fullName evidence="4">Tail fiber domain-containing protein</fullName>
    </submittedName>
</protein>
<dbReference type="InterPro" id="IPR036388">
    <property type="entry name" value="WH-like_DNA-bd_sf"/>
</dbReference>
<sequence length="721" mass="74976">MKKTLLIILLYIGVHFSTQAQSIGINSTGADPAASAMLDIASTNSGLLIPRVALTATNAATPVTSPATSLLVYNTATAGTAPNNVVPGYYFWNGSAWALLVASSTNGNVGIRNISPTQPLDVTGNVRFSGALMPNNSAGTTGYILQSNGANNAPTWVTPTSVAQTTSWLQNGNAVTSIQSIGTTSNFALPFITNNVERMRLTTAGNLGIGSSTFDGTNPEKLLVDAGTTTSYNLMTGRGSIDNYLQINVKNNSGGGSASSDIVATSNNGTESVNYIDMGINSGGYSNTSLPVLGGANTAYLYATGNDFVIGNGTATRPLRFFTGGFTAANERLRIDGSGRVGIGNTSPAEVLDVTGNVRFTGALSPAGSAGTSGQILQSNGTNTAPSWVAPSTVVGSSTWVLDGNNVAAARSFGTTSNFDLPFITNNTEKMRITATGNVGIGTSTPTDEKLLVEAGTTIQTAISAVGTLDDFLEINVQNFSNGALASSDVVATANNGTENSVYIDMGINSAGYNNGNSNILNGANLGYLYSNANDLKIGNGSPGRNLIFFTNPVGGILGTNTANGLERLRITSAGFVGIGTNNPTHLLHLGADDAVKPGGGSWASPSDRRLKKDITDFTDGMNVIAKIKPVSFRYNGIAGLPDDGKQYIGIIAQDMQKAAPYTIDTFTDSETKIDYLKYDPNAVTYILINAVKEQQATIEKLQKQLDEQNKRLAALESKIK</sequence>
<proteinExistence type="predicted"/>
<evidence type="ECO:0000259" key="3">
    <source>
        <dbReference type="PROSITE" id="PS51688"/>
    </source>
</evidence>
<keyword evidence="2" id="KW-0732">Signal</keyword>
<dbReference type="PROSITE" id="PS51688">
    <property type="entry name" value="ICA"/>
    <property type="match status" value="1"/>
</dbReference>
<evidence type="ECO:0000313" key="4">
    <source>
        <dbReference type="EMBL" id="MFD0999177.1"/>
    </source>
</evidence>
<name>A0ABW3K2E8_9BACT</name>
<organism evidence="4 5">
    <name type="scientific">Ohtaekwangia kribbensis</name>
    <dbReference type="NCBI Taxonomy" id="688913"/>
    <lineage>
        <taxon>Bacteria</taxon>
        <taxon>Pseudomonadati</taxon>
        <taxon>Bacteroidota</taxon>
        <taxon>Cytophagia</taxon>
        <taxon>Cytophagales</taxon>
        <taxon>Fulvivirgaceae</taxon>
        <taxon>Ohtaekwangia</taxon>
    </lineage>
</organism>
<dbReference type="RefSeq" id="WP_377577160.1">
    <property type="nucleotide sequence ID" value="NZ_JBHTKA010000001.1"/>
</dbReference>
<dbReference type="EMBL" id="JBHTKA010000001">
    <property type="protein sequence ID" value="MFD0999177.1"/>
    <property type="molecule type" value="Genomic_DNA"/>
</dbReference>
<dbReference type="Proteomes" id="UP001597112">
    <property type="component" value="Unassembled WGS sequence"/>
</dbReference>
<keyword evidence="1" id="KW-0175">Coiled coil</keyword>
<accession>A0ABW3K2E8</accession>
<feature type="coiled-coil region" evidence="1">
    <location>
        <begin position="692"/>
        <end position="719"/>
    </location>
</feature>
<keyword evidence="5" id="KW-1185">Reference proteome</keyword>
<reference evidence="5" key="1">
    <citation type="journal article" date="2019" name="Int. J. Syst. Evol. Microbiol.">
        <title>The Global Catalogue of Microorganisms (GCM) 10K type strain sequencing project: providing services to taxonomists for standard genome sequencing and annotation.</title>
        <authorList>
            <consortium name="The Broad Institute Genomics Platform"/>
            <consortium name="The Broad Institute Genome Sequencing Center for Infectious Disease"/>
            <person name="Wu L."/>
            <person name="Ma J."/>
        </authorList>
    </citation>
    <scope>NUCLEOTIDE SEQUENCE [LARGE SCALE GENOMIC DNA]</scope>
    <source>
        <strain evidence="5">CCUG 58938</strain>
    </source>
</reference>
<evidence type="ECO:0000256" key="2">
    <source>
        <dbReference type="SAM" id="SignalP"/>
    </source>
</evidence>
<dbReference type="Pfam" id="PF13884">
    <property type="entry name" value="Peptidase_S74"/>
    <property type="match status" value="1"/>
</dbReference>
<feature type="signal peptide" evidence="2">
    <location>
        <begin position="1"/>
        <end position="20"/>
    </location>
</feature>